<evidence type="ECO:0000313" key="2">
    <source>
        <dbReference type="WBParaSite" id="scf7180000419366.g3701"/>
    </source>
</evidence>
<dbReference type="WBParaSite" id="scf7180000419366.g3701">
    <property type="protein sequence ID" value="scf7180000419366.g3701"/>
    <property type="gene ID" value="scf7180000419366.g3701"/>
</dbReference>
<protein>
    <submittedName>
        <fullName evidence="2">Uncharacterized protein</fullName>
    </submittedName>
</protein>
<name>A0A915NQ41_9BILA</name>
<reference evidence="2" key="1">
    <citation type="submission" date="2022-11" db="UniProtKB">
        <authorList>
            <consortium name="WormBaseParasite"/>
        </authorList>
    </citation>
    <scope>IDENTIFICATION</scope>
</reference>
<keyword evidence="1" id="KW-1185">Reference proteome</keyword>
<dbReference type="AlphaFoldDB" id="A0A915NQ41"/>
<accession>A0A915NQ41</accession>
<proteinExistence type="predicted"/>
<organism evidence="1 2">
    <name type="scientific">Meloidogyne floridensis</name>
    <dbReference type="NCBI Taxonomy" id="298350"/>
    <lineage>
        <taxon>Eukaryota</taxon>
        <taxon>Metazoa</taxon>
        <taxon>Ecdysozoa</taxon>
        <taxon>Nematoda</taxon>
        <taxon>Chromadorea</taxon>
        <taxon>Rhabditida</taxon>
        <taxon>Tylenchina</taxon>
        <taxon>Tylenchomorpha</taxon>
        <taxon>Tylenchoidea</taxon>
        <taxon>Meloidogynidae</taxon>
        <taxon>Meloidogyninae</taxon>
        <taxon>Meloidogyne</taxon>
    </lineage>
</organism>
<dbReference type="Proteomes" id="UP000887560">
    <property type="component" value="Unplaced"/>
</dbReference>
<evidence type="ECO:0000313" key="1">
    <source>
        <dbReference type="Proteomes" id="UP000887560"/>
    </source>
</evidence>
<sequence>MEVNKDKSSSILGQNLNKGFIKRIESLSFSTLARMNYSEKNDFEFDQNNLKTSINTLLEEIEIYSKSFFDYYSNNSIRRSTQIVSERTIYGTHFYDKLPIPKLSEIDRKNVSDKLFRAFLNEWNKIREILEKGRVE</sequence>